<accession>A0ABY1V0I7</accession>
<name>A0ABY1V0I7_9BURK</name>
<dbReference type="EMBL" id="OFTC01000019">
    <property type="protein sequence ID" value="SOZ36210.1"/>
    <property type="molecule type" value="Genomic_DNA"/>
</dbReference>
<dbReference type="Proteomes" id="UP000256710">
    <property type="component" value="Unassembled WGS sequence"/>
</dbReference>
<protein>
    <submittedName>
        <fullName evidence="1">Uncharacterized protein</fullName>
    </submittedName>
</protein>
<gene>
    <name evidence="1" type="ORF">CBM2605_A260049</name>
</gene>
<evidence type="ECO:0000313" key="1">
    <source>
        <dbReference type="EMBL" id="SOZ36210.1"/>
    </source>
</evidence>
<comment type="caution">
    <text evidence="1">The sequence shown here is derived from an EMBL/GenBank/DDBJ whole genome shotgun (WGS) entry which is preliminary data.</text>
</comment>
<evidence type="ECO:0000313" key="2">
    <source>
        <dbReference type="Proteomes" id="UP000256710"/>
    </source>
</evidence>
<reference evidence="1 2" key="1">
    <citation type="submission" date="2018-01" db="EMBL/GenBank/DDBJ databases">
        <authorList>
            <person name="Clerissi C."/>
        </authorList>
    </citation>
    <scope>NUCLEOTIDE SEQUENCE [LARGE SCALE GENOMIC DNA]</scope>
    <source>
        <strain evidence="1">Cupriavidus taiwanensis STM 6082</strain>
    </source>
</reference>
<sequence length="97" mass="10833">MRNCIMGNNHLASECHLRGNSLNEPPVPGANGILARIPGQFVSAAVSLLPPAALTQELHQEVEMDAGPAGRVRFFVKRMRARHHRHSYYFRCTGRSR</sequence>
<keyword evidence="2" id="KW-1185">Reference proteome</keyword>
<organism evidence="1 2">
    <name type="scientific">Cupriavidus neocaledonicus</name>
    <dbReference type="NCBI Taxonomy" id="1040979"/>
    <lineage>
        <taxon>Bacteria</taxon>
        <taxon>Pseudomonadati</taxon>
        <taxon>Pseudomonadota</taxon>
        <taxon>Betaproteobacteria</taxon>
        <taxon>Burkholderiales</taxon>
        <taxon>Burkholderiaceae</taxon>
        <taxon>Cupriavidus</taxon>
    </lineage>
</organism>
<proteinExistence type="predicted"/>